<feature type="transmembrane region" description="Helical" evidence="2">
    <location>
        <begin position="6"/>
        <end position="24"/>
    </location>
</feature>
<organism evidence="3 4">
    <name type="scientific">Weissella thailandensis</name>
    <dbReference type="NCBI Taxonomy" id="89061"/>
    <lineage>
        <taxon>Bacteria</taxon>
        <taxon>Bacillati</taxon>
        <taxon>Bacillota</taxon>
        <taxon>Bacilli</taxon>
        <taxon>Lactobacillales</taxon>
        <taxon>Lactobacillaceae</taxon>
        <taxon>Weissella</taxon>
    </lineage>
</organism>
<gene>
    <name evidence="3" type="ORF">DWV05_06700</name>
</gene>
<keyword evidence="2" id="KW-0812">Transmembrane</keyword>
<feature type="region of interest" description="Disordered" evidence="1">
    <location>
        <begin position="161"/>
        <end position="287"/>
    </location>
</feature>
<feature type="compositionally biased region" description="Polar residues" evidence="1">
    <location>
        <begin position="227"/>
        <end position="237"/>
    </location>
</feature>
<reference evidence="3 4" key="1">
    <citation type="submission" date="2018-07" db="EMBL/GenBank/DDBJ databases">
        <title>Genome-based reclassification of Weissella jogaejeotgali as Weissella thailandensis.</title>
        <authorList>
            <person name="Chun J."/>
            <person name="Kim B.-Y."/>
            <person name="Kwak M.-J."/>
        </authorList>
    </citation>
    <scope>NUCLEOTIDE SEQUENCE [LARGE SCALE GENOMIC DNA]</scope>
    <source>
        <strain evidence="3 4">KCTC 3751</strain>
    </source>
</reference>
<keyword evidence="2" id="KW-0472">Membrane</keyword>
<feature type="compositionally biased region" description="Acidic residues" evidence="1">
    <location>
        <begin position="268"/>
        <end position="280"/>
    </location>
</feature>
<feature type="transmembrane region" description="Helical" evidence="2">
    <location>
        <begin position="36"/>
        <end position="54"/>
    </location>
</feature>
<name>A0ABX9I521_9LACO</name>
<feature type="compositionally biased region" description="Low complexity" evidence="1">
    <location>
        <begin position="173"/>
        <end position="182"/>
    </location>
</feature>
<evidence type="ECO:0000256" key="1">
    <source>
        <dbReference type="SAM" id="MobiDB-lite"/>
    </source>
</evidence>
<dbReference type="RefSeq" id="WP_115471242.1">
    <property type="nucleotide sequence ID" value="NZ_BJEC01000010.1"/>
</dbReference>
<proteinExistence type="predicted"/>
<sequence>MISLYILLIASVVAIFGLFVTIFARVKKIDRSKRMGHFFLTFGIIVALFAGFSINKEKEAHQAAQDHQKKVQAEQIYDAELVHLSDKKVKIKDGEAKVTIHVSKNTAVKVSSNHEQLHDLNYKPNKSKKDIKVTFVMPGKYTVKATRGQNKITKHITVQKDDQKKVGESTSTSVSEAEIVEPASEEVVEEPAVTAETSTEEAIDPGLTEDSAETDTAEAHVAPSYDETPNYTPTWTPEETPADTPASGTGEATTDTGAADTGTQGSEASDDAAGTEDSVVDDGSTVQ</sequence>
<evidence type="ECO:0000313" key="3">
    <source>
        <dbReference type="EMBL" id="RDS59230.1"/>
    </source>
</evidence>
<accession>A0ABX9I521</accession>
<keyword evidence="2" id="KW-1133">Transmembrane helix</keyword>
<protein>
    <submittedName>
        <fullName evidence="3">Uncharacterized protein</fullName>
    </submittedName>
</protein>
<keyword evidence="4" id="KW-1185">Reference proteome</keyword>
<feature type="compositionally biased region" description="Low complexity" evidence="1">
    <location>
        <begin position="246"/>
        <end position="263"/>
    </location>
</feature>
<comment type="caution">
    <text evidence="3">The sequence shown here is derived from an EMBL/GenBank/DDBJ whole genome shotgun (WGS) entry which is preliminary data.</text>
</comment>
<dbReference type="EMBL" id="QRAY01000011">
    <property type="protein sequence ID" value="RDS59230.1"/>
    <property type="molecule type" value="Genomic_DNA"/>
</dbReference>
<evidence type="ECO:0000313" key="4">
    <source>
        <dbReference type="Proteomes" id="UP000254492"/>
    </source>
</evidence>
<dbReference type="Proteomes" id="UP000254492">
    <property type="component" value="Unassembled WGS sequence"/>
</dbReference>
<evidence type="ECO:0000256" key="2">
    <source>
        <dbReference type="SAM" id="Phobius"/>
    </source>
</evidence>